<name>A0A6N3D6N4_9CLOT</name>
<proteinExistence type="predicted"/>
<gene>
    <name evidence="2" type="ORF">CPLFYP93_01667</name>
</gene>
<dbReference type="AlphaFoldDB" id="A0A6N3D6N4"/>
<protein>
    <submittedName>
        <fullName evidence="2">Uncharacterized protein</fullName>
    </submittedName>
</protein>
<feature type="region of interest" description="Disordered" evidence="1">
    <location>
        <begin position="353"/>
        <end position="376"/>
    </location>
</feature>
<dbReference type="EMBL" id="CACRTV010000043">
    <property type="protein sequence ID" value="VYU21293.1"/>
    <property type="molecule type" value="Genomic_DNA"/>
</dbReference>
<dbReference type="RefSeq" id="WP_156561032.1">
    <property type="nucleotide sequence ID" value="NZ_CACRTV010000043.1"/>
</dbReference>
<organism evidence="2">
    <name type="scientific">Clostridium paraputrificum</name>
    <dbReference type="NCBI Taxonomy" id="29363"/>
    <lineage>
        <taxon>Bacteria</taxon>
        <taxon>Bacillati</taxon>
        <taxon>Bacillota</taxon>
        <taxon>Clostridia</taxon>
        <taxon>Eubacteriales</taxon>
        <taxon>Clostridiaceae</taxon>
        <taxon>Clostridium</taxon>
    </lineage>
</organism>
<feature type="compositionally biased region" description="Polar residues" evidence="1">
    <location>
        <begin position="354"/>
        <end position="369"/>
    </location>
</feature>
<reference evidence="2" key="1">
    <citation type="submission" date="2019-11" db="EMBL/GenBank/DDBJ databases">
        <authorList>
            <person name="Feng L."/>
        </authorList>
    </citation>
    <scope>NUCLEOTIDE SEQUENCE</scope>
    <source>
        <strain evidence="2">CParaputrificumLFYP93</strain>
    </source>
</reference>
<evidence type="ECO:0000313" key="2">
    <source>
        <dbReference type="EMBL" id="VYU21293.1"/>
    </source>
</evidence>
<sequence>MNRKKRDGSALVVVLLFSLLFVVFSGVSVLAVVNTLRANEGEKYSQTLYYEAEGGIAEAKARANKGHYDTLTEISPAVQFNYSESSTNDHVFVSVKYTGDKDDSGNYINSIRYLQIESIAVKNGIPSDNPYTTTKQKRMAKAKLRPNMSNSDYFKYSICGESIEIKTPGTIKGNTSAINSSHDAADIGSVGASESAKEDNDLFALPEFDENKIPKAGGTLVINDLNSISSSLYPSSIKSMSITSAAASTYKVYMINADRVEINCGGNIVNVMIITNGDITIKTGGSDLKMTACSIVGKSVNIEEGNIDISFTSSPHISPYEGHSPLSDENVKTIFNSVTSGNEGITYYAPNLKYNDSSTPPPGTSTNGKYSGYDYN</sequence>
<evidence type="ECO:0000256" key="1">
    <source>
        <dbReference type="SAM" id="MobiDB-lite"/>
    </source>
</evidence>
<accession>A0A6N3D6N4</accession>